<feature type="compositionally biased region" description="Basic residues" evidence="1">
    <location>
        <begin position="604"/>
        <end position="618"/>
    </location>
</feature>
<feature type="transmembrane region" description="Helical" evidence="2">
    <location>
        <begin position="222"/>
        <end position="243"/>
    </location>
</feature>
<reference evidence="3" key="1">
    <citation type="submission" date="2021-02" db="EMBL/GenBank/DDBJ databases">
        <authorList>
            <person name="Dougan E. K."/>
            <person name="Rhodes N."/>
            <person name="Thang M."/>
            <person name="Chan C."/>
        </authorList>
    </citation>
    <scope>NUCLEOTIDE SEQUENCE</scope>
</reference>
<protein>
    <submittedName>
        <fullName evidence="3">Uncharacterized protein</fullName>
    </submittedName>
</protein>
<evidence type="ECO:0000256" key="2">
    <source>
        <dbReference type="SAM" id="Phobius"/>
    </source>
</evidence>
<comment type="caution">
    <text evidence="3">The sequence shown here is derived from an EMBL/GenBank/DDBJ whole genome shotgun (WGS) entry which is preliminary data.</text>
</comment>
<keyword evidence="4" id="KW-1185">Reference proteome</keyword>
<proteinExistence type="predicted"/>
<feature type="region of interest" description="Disordered" evidence="1">
    <location>
        <begin position="443"/>
        <end position="465"/>
    </location>
</feature>
<keyword evidence="2" id="KW-0472">Membrane</keyword>
<name>A0A813F1C8_POLGL</name>
<evidence type="ECO:0000256" key="1">
    <source>
        <dbReference type="SAM" id="MobiDB-lite"/>
    </source>
</evidence>
<feature type="region of interest" description="Disordered" evidence="1">
    <location>
        <begin position="604"/>
        <end position="651"/>
    </location>
</feature>
<organism evidence="3 4">
    <name type="scientific">Polarella glacialis</name>
    <name type="common">Dinoflagellate</name>
    <dbReference type="NCBI Taxonomy" id="89957"/>
    <lineage>
        <taxon>Eukaryota</taxon>
        <taxon>Sar</taxon>
        <taxon>Alveolata</taxon>
        <taxon>Dinophyceae</taxon>
        <taxon>Suessiales</taxon>
        <taxon>Suessiaceae</taxon>
        <taxon>Polarella</taxon>
    </lineage>
</organism>
<dbReference type="Proteomes" id="UP000654075">
    <property type="component" value="Unassembled WGS sequence"/>
</dbReference>
<feature type="transmembrane region" description="Helical" evidence="2">
    <location>
        <begin position="110"/>
        <end position="130"/>
    </location>
</feature>
<evidence type="ECO:0000313" key="4">
    <source>
        <dbReference type="Proteomes" id="UP000654075"/>
    </source>
</evidence>
<feature type="transmembrane region" description="Helical" evidence="2">
    <location>
        <begin position="137"/>
        <end position="157"/>
    </location>
</feature>
<feature type="compositionally biased region" description="Low complexity" evidence="1">
    <location>
        <begin position="446"/>
        <end position="462"/>
    </location>
</feature>
<dbReference type="AlphaFoldDB" id="A0A813F1C8"/>
<accession>A0A813F1C8</accession>
<sequence length="651" mass="72429">MALLSASGSLMAPAPPVDDLYGFSVSVATNTAFLLLFAFQLWSERLFIQGASWHRLVVFVQGLIVRDRPPELVHAFDDLRVDFCTTSIVAARRIFPIMLPLYFSCNTHEMYSANLVIGLVFYGVCVLYDVRLLRQKPWLVDALGYLMFFFIIVTLQFRPCGPLFFTLSTRRSVFGMYAGILFCDGRKAAVCSLGVFVFKVHSFSRQALYTFRPEVIEDFDHYWPYFISELHALVISLVFFYIVEKWIQDLVEKHSVESSKMAASTLLSALCDADLALDRELRIVGPCTRLVRLLSSAFLNRITEALDGLEFTSMLDVTDQPRFLRFIEASVQRVGSSTGYRGVAPPSSIQVHINGGSGSRGFKVELFLVSLRDCNEKGQPCHLIGLKDASEVPGLGFNTPEHTDVPAPSQTAVVTESSHSEQALPGIYLAEESHGPLITPSIRQASSESRSQSSASSVNSDCSSRDTTLSAQLDAADMPEIKSISFEIDADSSDCAMFSVAIAFNVDAFQGNRAGARPGLNAWLTGDSGSACKDWLFAVVNAWYGGSSLPVSCPRLTLHYPGQDPYMRLVASTVTAEQLEAEDTDVPSSGFAVRLKLSNFKRYRKRPRETSRFSKRRLREQQQHQQQEQQQQLRERRHAMPSIDEDAVRAG</sequence>
<feature type="transmembrane region" description="Helical" evidence="2">
    <location>
        <begin position="20"/>
        <end position="39"/>
    </location>
</feature>
<keyword evidence="2" id="KW-1133">Transmembrane helix</keyword>
<evidence type="ECO:0000313" key="3">
    <source>
        <dbReference type="EMBL" id="CAE8603904.1"/>
    </source>
</evidence>
<keyword evidence="2" id="KW-0812">Transmembrane</keyword>
<feature type="compositionally biased region" description="Low complexity" evidence="1">
    <location>
        <begin position="623"/>
        <end position="632"/>
    </location>
</feature>
<dbReference type="EMBL" id="CAJNNV010015860">
    <property type="protein sequence ID" value="CAE8603904.1"/>
    <property type="molecule type" value="Genomic_DNA"/>
</dbReference>
<gene>
    <name evidence="3" type="ORF">PGLA1383_LOCUS22106</name>
</gene>